<dbReference type="GO" id="GO:0016020">
    <property type="term" value="C:membrane"/>
    <property type="evidence" value="ECO:0007669"/>
    <property type="project" value="UniProtKB-SubCell"/>
</dbReference>
<evidence type="ECO:0000256" key="8">
    <source>
        <dbReference type="PROSITE-ProRule" id="PRU00282"/>
    </source>
</evidence>
<organism evidence="12 13">
    <name type="scientific">Acrasis kona</name>
    <dbReference type="NCBI Taxonomy" id="1008807"/>
    <lineage>
        <taxon>Eukaryota</taxon>
        <taxon>Discoba</taxon>
        <taxon>Heterolobosea</taxon>
        <taxon>Tetramitia</taxon>
        <taxon>Eutetramitia</taxon>
        <taxon>Acrasidae</taxon>
        <taxon>Acrasis</taxon>
    </lineage>
</organism>
<keyword evidence="4 8" id="KW-0812">Transmembrane</keyword>
<keyword evidence="13" id="KW-1185">Reference proteome</keyword>
<dbReference type="Pfam" id="PF00153">
    <property type="entry name" value="Mito_carr"/>
    <property type="match status" value="3"/>
</dbReference>
<dbReference type="Proteomes" id="UP001431209">
    <property type="component" value="Unassembled WGS sequence"/>
</dbReference>
<gene>
    <name evidence="12" type="ORF">AKO1_007927</name>
</gene>
<feature type="transmembrane region" description="Helical" evidence="10">
    <location>
        <begin position="181"/>
        <end position="202"/>
    </location>
</feature>
<feature type="signal peptide" evidence="11">
    <location>
        <begin position="1"/>
        <end position="19"/>
    </location>
</feature>
<dbReference type="Gene3D" id="1.50.40.10">
    <property type="entry name" value="Mitochondrial carrier domain"/>
    <property type="match status" value="1"/>
</dbReference>
<evidence type="ECO:0000256" key="5">
    <source>
        <dbReference type="ARBA" id="ARBA00022737"/>
    </source>
</evidence>
<evidence type="ECO:0000256" key="9">
    <source>
        <dbReference type="RuleBase" id="RU000488"/>
    </source>
</evidence>
<evidence type="ECO:0000256" key="10">
    <source>
        <dbReference type="SAM" id="Phobius"/>
    </source>
</evidence>
<evidence type="ECO:0000256" key="3">
    <source>
        <dbReference type="ARBA" id="ARBA00022448"/>
    </source>
</evidence>
<dbReference type="GO" id="GO:0055085">
    <property type="term" value="P:transmembrane transport"/>
    <property type="evidence" value="ECO:0007669"/>
    <property type="project" value="InterPro"/>
</dbReference>
<comment type="caution">
    <text evidence="12">The sequence shown here is derived from an EMBL/GenBank/DDBJ whole genome shotgun (WGS) entry which is preliminary data.</text>
</comment>
<keyword evidence="6 10" id="KW-1133">Transmembrane helix</keyword>
<keyword evidence="11" id="KW-0732">Signal</keyword>
<dbReference type="InterPro" id="IPR023395">
    <property type="entry name" value="MCP_dom_sf"/>
</dbReference>
<feature type="transmembrane region" description="Helical" evidence="10">
    <location>
        <begin position="222"/>
        <end position="240"/>
    </location>
</feature>
<dbReference type="EMBL" id="JAOPGA020000496">
    <property type="protein sequence ID" value="KAL0479030.1"/>
    <property type="molecule type" value="Genomic_DNA"/>
</dbReference>
<evidence type="ECO:0000313" key="13">
    <source>
        <dbReference type="Proteomes" id="UP001431209"/>
    </source>
</evidence>
<dbReference type="AlphaFoldDB" id="A0AAW2YP75"/>
<sequence length="306" mass="33744">MNNPLLVFCLFLLIESILAASTSNPSTKKTSEWKELLAGAMASIIEILITQPFEVIKTKAQTSETVLTNTQIASEIINKQGISGLYTGLEPEILKVVPWRSVRFFMYALLKNLLTGGHPSEATFFLNIVAGVGVGISEALVITPFEVVKVALIADRDRIERHYNGLWNCAKKIYKKNGYKGLYAGILPTCLRQILFTTAYFISYLYSKPLFAQLLPFPMVPLLFAGFLAGVSGTILNTPVDVIKTRMQKSDQVNNKITGTIQGIAYIARHESVGALYSGLSARILKNGVGAMVGLPTYEFFKYLMQ</sequence>
<dbReference type="InterPro" id="IPR050391">
    <property type="entry name" value="Mito_Metabolite_Transporter"/>
</dbReference>
<dbReference type="PRINTS" id="PR00926">
    <property type="entry name" value="MITOCARRIER"/>
</dbReference>
<evidence type="ECO:0000256" key="4">
    <source>
        <dbReference type="ARBA" id="ARBA00022692"/>
    </source>
</evidence>
<dbReference type="SUPFAM" id="SSF103506">
    <property type="entry name" value="Mitochondrial carrier"/>
    <property type="match status" value="1"/>
</dbReference>
<feature type="repeat" description="Solcar" evidence="8">
    <location>
        <begin position="217"/>
        <end position="304"/>
    </location>
</feature>
<protein>
    <submittedName>
        <fullName evidence="12">Uncharacterized protein</fullName>
    </submittedName>
</protein>
<dbReference type="InterPro" id="IPR018108">
    <property type="entry name" value="MCP_transmembrane"/>
</dbReference>
<feature type="repeat" description="Solcar" evidence="8">
    <location>
        <begin position="30"/>
        <end position="113"/>
    </location>
</feature>
<evidence type="ECO:0000256" key="7">
    <source>
        <dbReference type="ARBA" id="ARBA00023136"/>
    </source>
</evidence>
<comment type="subcellular location">
    <subcellularLocation>
        <location evidence="1">Membrane</location>
        <topology evidence="1">Multi-pass membrane protein</topology>
    </subcellularLocation>
</comment>
<reference evidence="12 13" key="1">
    <citation type="submission" date="2024-03" db="EMBL/GenBank/DDBJ databases">
        <title>The Acrasis kona genome and developmental transcriptomes reveal deep origins of eukaryotic multicellular pathways.</title>
        <authorList>
            <person name="Sheikh S."/>
            <person name="Fu C.-J."/>
            <person name="Brown M.W."/>
            <person name="Baldauf S.L."/>
        </authorList>
    </citation>
    <scope>NUCLEOTIDE SEQUENCE [LARGE SCALE GENOMIC DNA]</scope>
    <source>
        <strain evidence="12 13">ATCC MYA-3509</strain>
    </source>
</reference>
<proteinExistence type="inferred from homology"/>
<accession>A0AAW2YP75</accession>
<evidence type="ECO:0000256" key="6">
    <source>
        <dbReference type="ARBA" id="ARBA00022989"/>
    </source>
</evidence>
<evidence type="ECO:0000256" key="2">
    <source>
        <dbReference type="ARBA" id="ARBA00006375"/>
    </source>
</evidence>
<feature type="repeat" description="Solcar" evidence="8">
    <location>
        <begin position="122"/>
        <end position="210"/>
    </location>
</feature>
<evidence type="ECO:0000256" key="11">
    <source>
        <dbReference type="SAM" id="SignalP"/>
    </source>
</evidence>
<feature type="chain" id="PRO_5043329862" evidence="11">
    <location>
        <begin position="20"/>
        <end position="306"/>
    </location>
</feature>
<evidence type="ECO:0000313" key="12">
    <source>
        <dbReference type="EMBL" id="KAL0479030.1"/>
    </source>
</evidence>
<name>A0AAW2YP75_9EUKA</name>
<dbReference type="PANTHER" id="PTHR45618">
    <property type="entry name" value="MITOCHONDRIAL DICARBOXYLATE CARRIER-RELATED"/>
    <property type="match status" value="1"/>
</dbReference>
<keyword evidence="7 8" id="KW-0472">Membrane</keyword>
<keyword evidence="5" id="KW-0677">Repeat</keyword>
<evidence type="ECO:0000256" key="1">
    <source>
        <dbReference type="ARBA" id="ARBA00004141"/>
    </source>
</evidence>
<dbReference type="InterPro" id="IPR002067">
    <property type="entry name" value="MCP"/>
</dbReference>
<dbReference type="PROSITE" id="PS50920">
    <property type="entry name" value="SOLCAR"/>
    <property type="match status" value="3"/>
</dbReference>
<comment type="similarity">
    <text evidence="2 9">Belongs to the mitochondrial carrier (TC 2.A.29) family.</text>
</comment>
<keyword evidence="3 9" id="KW-0813">Transport</keyword>